<evidence type="ECO:0000313" key="1">
    <source>
        <dbReference type="EMBL" id="KFM60866.1"/>
    </source>
</evidence>
<accession>A0A087T6X7</accession>
<dbReference type="AlphaFoldDB" id="A0A087T6X7"/>
<proteinExistence type="predicted"/>
<protein>
    <submittedName>
        <fullName evidence="1">Uncharacterized protein</fullName>
    </submittedName>
</protein>
<gene>
    <name evidence="1" type="ORF">X975_19576</name>
</gene>
<dbReference type="Proteomes" id="UP000054359">
    <property type="component" value="Unassembled WGS sequence"/>
</dbReference>
<name>A0A087T6X7_STEMI</name>
<organism evidence="1 2">
    <name type="scientific">Stegodyphus mimosarum</name>
    <name type="common">African social velvet spider</name>
    <dbReference type="NCBI Taxonomy" id="407821"/>
    <lineage>
        <taxon>Eukaryota</taxon>
        <taxon>Metazoa</taxon>
        <taxon>Ecdysozoa</taxon>
        <taxon>Arthropoda</taxon>
        <taxon>Chelicerata</taxon>
        <taxon>Arachnida</taxon>
        <taxon>Araneae</taxon>
        <taxon>Araneomorphae</taxon>
        <taxon>Entelegynae</taxon>
        <taxon>Eresoidea</taxon>
        <taxon>Eresidae</taxon>
        <taxon>Stegodyphus</taxon>
    </lineage>
</organism>
<evidence type="ECO:0000313" key="2">
    <source>
        <dbReference type="Proteomes" id="UP000054359"/>
    </source>
</evidence>
<dbReference type="EMBL" id="KK113712">
    <property type="protein sequence ID" value="KFM60866.1"/>
    <property type="molecule type" value="Genomic_DNA"/>
</dbReference>
<feature type="non-terminal residue" evidence="1">
    <location>
        <position position="46"/>
    </location>
</feature>
<keyword evidence="2" id="KW-1185">Reference proteome</keyword>
<reference evidence="1 2" key="1">
    <citation type="submission" date="2013-11" db="EMBL/GenBank/DDBJ databases">
        <title>Genome sequencing of Stegodyphus mimosarum.</title>
        <authorList>
            <person name="Bechsgaard J."/>
        </authorList>
    </citation>
    <scope>NUCLEOTIDE SEQUENCE [LARGE SCALE GENOMIC DNA]</scope>
</reference>
<sequence>MRRCCIEHPSIRMLHIFLCDIETFRININWCISIWFQEFVPNFLDF</sequence>